<protein>
    <recommendedName>
        <fullName evidence="5">FZ domain-containing protein</fullName>
    </recommendedName>
</protein>
<evidence type="ECO:0000256" key="1">
    <source>
        <dbReference type="SAM" id="Phobius"/>
    </source>
</evidence>
<reference evidence="3 4" key="1">
    <citation type="submission" date="2019-07" db="EMBL/GenBank/DDBJ databases">
        <title>Genomes of Cafeteria roenbergensis.</title>
        <authorList>
            <person name="Fischer M.G."/>
            <person name="Hackl T."/>
            <person name="Roman M."/>
        </authorList>
    </citation>
    <scope>NUCLEOTIDE SEQUENCE [LARGE SCALE GENOMIC DNA]</scope>
    <source>
        <strain evidence="3 4">BVI</strain>
    </source>
</reference>
<sequence>MVHYASAAVAVAAVVLQLAAVASGQALDVSCVPLDEFQANLTYCSEFVTWPVTPTAARELASREATAFAEYVNMREGYKAGNVSAPCLSYQAYYQCTLALPRCQLGRNQELCLFVCEEHARRCLGADYSGCAPSATVGSACSAAADAQASGFAVAAALLAAALLGAAGGGRM</sequence>
<keyword evidence="2" id="KW-0732">Signal</keyword>
<evidence type="ECO:0008006" key="5">
    <source>
        <dbReference type="Google" id="ProtNLM"/>
    </source>
</evidence>
<proteinExistence type="predicted"/>
<feature type="transmembrane region" description="Helical" evidence="1">
    <location>
        <begin position="149"/>
        <end position="169"/>
    </location>
</feature>
<accession>A0A5A8CJP3</accession>
<comment type="caution">
    <text evidence="3">The sequence shown here is derived from an EMBL/GenBank/DDBJ whole genome shotgun (WGS) entry which is preliminary data.</text>
</comment>
<feature type="signal peptide" evidence="2">
    <location>
        <begin position="1"/>
        <end position="26"/>
    </location>
</feature>
<keyword evidence="1" id="KW-0812">Transmembrane</keyword>
<evidence type="ECO:0000256" key="2">
    <source>
        <dbReference type="SAM" id="SignalP"/>
    </source>
</evidence>
<keyword evidence="4" id="KW-1185">Reference proteome</keyword>
<keyword evidence="1" id="KW-0472">Membrane</keyword>
<dbReference type="Proteomes" id="UP000323011">
    <property type="component" value="Unassembled WGS sequence"/>
</dbReference>
<name>A0A5A8CJP3_CAFRO</name>
<evidence type="ECO:0000313" key="3">
    <source>
        <dbReference type="EMBL" id="KAA0152340.1"/>
    </source>
</evidence>
<dbReference type="EMBL" id="VLTN01000021">
    <property type="protein sequence ID" value="KAA0152340.1"/>
    <property type="molecule type" value="Genomic_DNA"/>
</dbReference>
<dbReference type="AlphaFoldDB" id="A0A5A8CJP3"/>
<keyword evidence="1" id="KW-1133">Transmembrane helix</keyword>
<feature type="chain" id="PRO_5022930085" description="FZ domain-containing protein" evidence="2">
    <location>
        <begin position="27"/>
        <end position="172"/>
    </location>
</feature>
<evidence type="ECO:0000313" key="4">
    <source>
        <dbReference type="Proteomes" id="UP000323011"/>
    </source>
</evidence>
<gene>
    <name evidence="3" type="ORF">FNF29_03906</name>
</gene>
<organism evidence="3 4">
    <name type="scientific">Cafeteria roenbergensis</name>
    <name type="common">Marine flagellate</name>
    <dbReference type="NCBI Taxonomy" id="33653"/>
    <lineage>
        <taxon>Eukaryota</taxon>
        <taxon>Sar</taxon>
        <taxon>Stramenopiles</taxon>
        <taxon>Bigyra</taxon>
        <taxon>Opalozoa</taxon>
        <taxon>Bicosoecida</taxon>
        <taxon>Cafeteriaceae</taxon>
        <taxon>Cafeteria</taxon>
    </lineage>
</organism>